<proteinExistence type="predicted"/>
<dbReference type="InParanoid" id="A0A165NMF5"/>
<evidence type="ECO:0000256" key="2">
    <source>
        <dbReference type="SAM" id="Phobius"/>
    </source>
</evidence>
<feature type="compositionally biased region" description="Basic and acidic residues" evidence="1">
    <location>
        <begin position="12"/>
        <end position="21"/>
    </location>
</feature>
<name>A0A165NMF5_EXIGL</name>
<feature type="transmembrane region" description="Helical" evidence="2">
    <location>
        <begin position="64"/>
        <end position="83"/>
    </location>
</feature>
<keyword evidence="2" id="KW-0812">Transmembrane</keyword>
<sequence>MYQDYLQGYSSSREHPSDHRGLQKEPIAEALGSEIDDDARVWHLYRQEVTEYDKKTLENWNSTVDVVLVFAGLFSAVVTAFLVDAQSIVREPPDCTQEHVAYTARALHALIVLSTNGSTTPVSMLGLPTCTDKQISGPDAWDFVVYVLWVLSLLLALFSALLGMCHKFWLSEYQGRTTAGAHHARYWAIRHLFFSVGLHTNPLGITIEAQQLVLHLAVGLFTIGFFMSVLNTVPPFGGVVMGGLLAYAGRSVLKRFIEKPDFGSDYRNLPTSIPSLHIRLLNSLLGRNSLAWFPWLDRMIMRGANFATQSLHMYAEDPAVRAYIEARSLKHLAFDAARRLLASTTNRSTQLAVLHIVCSIHPLSRATLELANVARTQCTPTRFLALSMTVMSTPDDIARTITTYVVIWGGEYRFGLGAGLPSSAGEVLQASERPELSLFGAAMNMDLAHIRRHAVDWRQRAANPYTFGVAALTLTRLRCVSLSAVLHFLLCVDFSVLEEVDWLSIFPGFRTLLARTPPRLGWYAQRLSELLAELLYSKTLSAEDSEVVETLISNLLEETELWPETAVPHISPFLVAYIASTAWLERSCSPCALRTLTDILTRWKDWAMLSPSTASTAFGAMTNVVRRSIRAQGMGEDGRTYIVASVALAIAVLVVGPANFSPASVLRHIDAPPGEPANLLQMLFALDPGNRFLPRPVEVLAAVLPPRSRTEASHYDGALVETFFSSVSFAHILRTLFEKGRKQYDSSAYAQFKHIAQHCIELKPTWWSTFLRAADVEGDSDIELREFVFEMGVEVERLGPCTLHGAGNAPVDWNAPCFEQE</sequence>
<protein>
    <recommendedName>
        <fullName evidence="3">DUF6535 domain-containing protein</fullName>
    </recommendedName>
</protein>
<feature type="region of interest" description="Disordered" evidence="1">
    <location>
        <begin position="1"/>
        <end position="21"/>
    </location>
</feature>
<gene>
    <name evidence="4" type="ORF">EXIGLDRAFT_761241</name>
</gene>
<evidence type="ECO:0000313" key="4">
    <source>
        <dbReference type="EMBL" id="KZW00952.1"/>
    </source>
</evidence>
<dbReference type="Pfam" id="PF20153">
    <property type="entry name" value="DUF6535"/>
    <property type="match status" value="1"/>
</dbReference>
<dbReference type="InterPro" id="IPR045338">
    <property type="entry name" value="DUF6535"/>
</dbReference>
<reference evidence="4 5" key="1">
    <citation type="journal article" date="2016" name="Mol. Biol. Evol.">
        <title>Comparative Genomics of Early-Diverging Mushroom-Forming Fungi Provides Insights into the Origins of Lignocellulose Decay Capabilities.</title>
        <authorList>
            <person name="Nagy L.G."/>
            <person name="Riley R."/>
            <person name="Tritt A."/>
            <person name="Adam C."/>
            <person name="Daum C."/>
            <person name="Floudas D."/>
            <person name="Sun H."/>
            <person name="Yadav J.S."/>
            <person name="Pangilinan J."/>
            <person name="Larsson K.H."/>
            <person name="Matsuura K."/>
            <person name="Barry K."/>
            <person name="Labutti K."/>
            <person name="Kuo R."/>
            <person name="Ohm R.A."/>
            <person name="Bhattacharya S.S."/>
            <person name="Shirouzu T."/>
            <person name="Yoshinaga Y."/>
            <person name="Martin F.M."/>
            <person name="Grigoriev I.V."/>
            <person name="Hibbett D.S."/>
        </authorList>
    </citation>
    <scope>NUCLEOTIDE SEQUENCE [LARGE SCALE GENOMIC DNA]</scope>
    <source>
        <strain evidence="4 5">HHB12029</strain>
    </source>
</reference>
<keyword evidence="5" id="KW-1185">Reference proteome</keyword>
<evidence type="ECO:0000313" key="5">
    <source>
        <dbReference type="Proteomes" id="UP000077266"/>
    </source>
</evidence>
<accession>A0A165NMF5</accession>
<dbReference type="OrthoDB" id="3221808at2759"/>
<evidence type="ECO:0000256" key="1">
    <source>
        <dbReference type="SAM" id="MobiDB-lite"/>
    </source>
</evidence>
<keyword evidence="2" id="KW-1133">Transmembrane helix</keyword>
<dbReference type="Proteomes" id="UP000077266">
    <property type="component" value="Unassembled WGS sequence"/>
</dbReference>
<organism evidence="4 5">
    <name type="scientific">Exidia glandulosa HHB12029</name>
    <dbReference type="NCBI Taxonomy" id="1314781"/>
    <lineage>
        <taxon>Eukaryota</taxon>
        <taxon>Fungi</taxon>
        <taxon>Dikarya</taxon>
        <taxon>Basidiomycota</taxon>
        <taxon>Agaricomycotina</taxon>
        <taxon>Agaricomycetes</taxon>
        <taxon>Auriculariales</taxon>
        <taxon>Exidiaceae</taxon>
        <taxon>Exidia</taxon>
    </lineage>
</organism>
<feature type="domain" description="DUF6535" evidence="3">
    <location>
        <begin position="42"/>
        <end position="230"/>
    </location>
</feature>
<evidence type="ECO:0000259" key="3">
    <source>
        <dbReference type="Pfam" id="PF20153"/>
    </source>
</evidence>
<dbReference type="AlphaFoldDB" id="A0A165NMF5"/>
<feature type="transmembrane region" description="Helical" evidence="2">
    <location>
        <begin position="212"/>
        <end position="230"/>
    </location>
</feature>
<dbReference type="EMBL" id="KV425897">
    <property type="protein sequence ID" value="KZW00952.1"/>
    <property type="molecule type" value="Genomic_DNA"/>
</dbReference>
<feature type="transmembrane region" description="Helical" evidence="2">
    <location>
        <begin position="143"/>
        <end position="164"/>
    </location>
</feature>
<keyword evidence="2" id="KW-0472">Membrane</keyword>